<evidence type="ECO:0000313" key="5">
    <source>
        <dbReference type="Proteomes" id="UP000186922"/>
    </source>
</evidence>
<proteinExistence type="predicted"/>
<dbReference type="SUPFAM" id="SSF46689">
    <property type="entry name" value="Homeodomain-like"/>
    <property type="match status" value="1"/>
</dbReference>
<dbReference type="Gene3D" id="1.10.10.60">
    <property type="entry name" value="Homeodomain-like"/>
    <property type="match status" value="1"/>
</dbReference>
<dbReference type="PROSITE" id="PS51253">
    <property type="entry name" value="HTH_CENPB"/>
    <property type="match status" value="1"/>
</dbReference>
<dbReference type="AlphaFoldDB" id="A0A1D1VAD3"/>
<evidence type="ECO:0000256" key="2">
    <source>
        <dbReference type="ARBA" id="ARBA00023125"/>
    </source>
</evidence>
<dbReference type="InterPro" id="IPR009057">
    <property type="entry name" value="Homeodomain-like_sf"/>
</dbReference>
<dbReference type="GO" id="GO:0003677">
    <property type="term" value="F:DNA binding"/>
    <property type="evidence" value="ECO:0007669"/>
    <property type="project" value="UniProtKB-KW"/>
</dbReference>
<dbReference type="GO" id="GO:0005634">
    <property type="term" value="C:nucleus"/>
    <property type="evidence" value="ECO:0007669"/>
    <property type="project" value="UniProtKB-SubCell"/>
</dbReference>
<organism evidence="4 5">
    <name type="scientific">Ramazzottius varieornatus</name>
    <name type="common">Water bear</name>
    <name type="synonym">Tardigrade</name>
    <dbReference type="NCBI Taxonomy" id="947166"/>
    <lineage>
        <taxon>Eukaryota</taxon>
        <taxon>Metazoa</taxon>
        <taxon>Ecdysozoa</taxon>
        <taxon>Tardigrada</taxon>
        <taxon>Eutardigrada</taxon>
        <taxon>Parachela</taxon>
        <taxon>Hypsibioidea</taxon>
        <taxon>Ramazzottiidae</taxon>
        <taxon>Ramazzottius</taxon>
    </lineage>
</organism>
<comment type="subcellular location">
    <subcellularLocation>
        <location evidence="1">Nucleus</location>
    </subcellularLocation>
</comment>
<dbReference type="Pfam" id="PF03221">
    <property type="entry name" value="HTH_Tnp_Tc5"/>
    <property type="match status" value="1"/>
</dbReference>
<feature type="domain" description="HTH CENPB-type" evidence="3">
    <location>
        <begin position="1"/>
        <end position="64"/>
    </location>
</feature>
<evidence type="ECO:0000256" key="1">
    <source>
        <dbReference type="ARBA" id="ARBA00004123"/>
    </source>
</evidence>
<comment type="caution">
    <text evidence="4">The sequence shown here is derived from an EMBL/GenBank/DDBJ whole genome shotgun (WGS) entry which is preliminary data.</text>
</comment>
<dbReference type="EMBL" id="BDGG01000004">
    <property type="protein sequence ID" value="GAU97062.1"/>
    <property type="molecule type" value="Genomic_DNA"/>
</dbReference>
<accession>A0A1D1VAD3</accession>
<dbReference type="InterPro" id="IPR006600">
    <property type="entry name" value="HTH_CenpB_DNA-bd_dom"/>
</dbReference>
<dbReference type="OrthoDB" id="125347at2759"/>
<keyword evidence="5" id="KW-1185">Reference proteome</keyword>
<dbReference type="SMART" id="SM00674">
    <property type="entry name" value="CENPB"/>
    <property type="match status" value="1"/>
</dbReference>
<protein>
    <recommendedName>
        <fullName evidence="3">HTH CENPB-type domain-containing protein</fullName>
    </recommendedName>
</protein>
<gene>
    <name evidence="4" type="primary">RvY_08421-1</name>
    <name evidence="4" type="synonym">RvY_08421.1</name>
    <name evidence="4" type="ORF">RvY_08421</name>
</gene>
<dbReference type="Proteomes" id="UP000186922">
    <property type="component" value="Unassembled WGS sequence"/>
</dbReference>
<evidence type="ECO:0000259" key="3">
    <source>
        <dbReference type="PROSITE" id="PS51253"/>
    </source>
</evidence>
<keyword evidence="2" id="KW-0238">DNA-binding</keyword>
<evidence type="ECO:0000313" key="4">
    <source>
        <dbReference type="EMBL" id="GAU97062.1"/>
    </source>
</evidence>
<sequence>MHPDLDVEVYSKYEKRLAQLKPTRDFDLQRMALTAAVKLGTTGFRASKGWVEKFRKRRGIVLRVTTRLAESSRKRTKTRTRIRRRYSPKGTKEVQVVQPPGDPECLTVCLTICADGLKFPTSIVFKGNKKTEKLSPRILNKLVMPENERIYGTHSG</sequence>
<reference evidence="4 5" key="1">
    <citation type="journal article" date="2016" name="Nat. Commun.">
        <title>Extremotolerant tardigrade genome and improved radiotolerance of human cultured cells by tardigrade-unique protein.</title>
        <authorList>
            <person name="Hashimoto T."/>
            <person name="Horikawa D.D."/>
            <person name="Saito Y."/>
            <person name="Kuwahara H."/>
            <person name="Kozuka-Hata H."/>
            <person name="Shin-I T."/>
            <person name="Minakuchi Y."/>
            <person name="Ohishi K."/>
            <person name="Motoyama A."/>
            <person name="Aizu T."/>
            <person name="Enomoto A."/>
            <person name="Kondo K."/>
            <person name="Tanaka S."/>
            <person name="Hara Y."/>
            <person name="Koshikawa S."/>
            <person name="Sagara H."/>
            <person name="Miura T."/>
            <person name="Yokobori S."/>
            <person name="Miyagawa K."/>
            <person name="Suzuki Y."/>
            <person name="Kubo T."/>
            <person name="Oyama M."/>
            <person name="Kohara Y."/>
            <person name="Fujiyama A."/>
            <person name="Arakawa K."/>
            <person name="Katayama T."/>
            <person name="Toyoda A."/>
            <person name="Kunieda T."/>
        </authorList>
    </citation>
    <scope>NUCLEOTIDE SEQUENCE [LARGE SCALE GENOMIC DNA]</scope>
    <source>
        <strain evidence="4 5">YOKOZUNA-1</strain>
    </source>
</reference>
<name>A0A1D1VAD3_RAMVA</name>